<evidence type="ECO:0000313" key="2">
    <source>
        <dbReference type="Proteomes" id="UP000616769"/>
    </source>
</evidence>
<name>A0A132AF48_SARSC</name>
<sequence length="198" mass="23084">MFALSSKPDWKLAFNNRGIPLSLESVAYRKKKRYLKCRHFSKIEDEIAVNSDENHQDLISKIDRNHLNDPHHSKENSIRTKRIKYSEDLSCDWKKTGEQIFDKELQKNPLFDCILSNYERWSSDIVGGGVIQPESLQMYRIQSSSSPVAKRIENLNQIDSMHSTQLNKTRCISKRKVEESSKIRHLTRKSRFNICSAG</sequence>
<comment type="caution">
    <text evidence="1">The sequence shown here is derived from an EMBL/GenBank/DDBJ whole genome shotgun (WGS) entry which is preliminary data.</text>
</comment>
<gene>
    <name evidence="1" type="ORF">QR98_0077180</name>
</gene>
<reference evidence="1 2" key="1">
    <citation type="journal article" date="2015" name="Parasit. Vectors">
        <title>Draft genome of the scabies mite.</title>
        <authorList>
            <person name="Rider S.D.Jr."/>
            <person name="Morgan M.S."/>
            <person name="Arlian L.G."/>
        </authorList>
    </citation>
    <scope>NUCLEOTIDE SEQUENCE [LARGE SCALE GENOMIC DNA]</scope>
    <source>
        <strain evidence="1">Arlian Lab</strain>
    </source>
</reference>
<evidence type="ECO:0000313" key="1">
    <source>
        <dbReference type="EMBL" id="KPM09185.1"/>
    </source>
</evidence>
<protein>
    <submittedName>
        <fullName evidence="1">Uncharacterized protein</fullName>
    </submittedName>
</protein>
<dbReference type="Proteomes" id="UP000616769">
    <property type="component" value="Unassembled WGS sequence"/>
</dbReference>
<organism evidence="1 2">
    <name type="scientific">Sarcoptes scabiei</name>
    <name type="common">Itch mite</name>
    <name type="synonym">Acarus scabiei</name>
    <dbReference type="NCBI Taxonomy" id="52283"/>
    <lineage>
        <taxon>Eukaryota</taxon>
        <taxon>Metazoa</taxon>
        <taxon>Ecdysozoa</taxon>
        <taxon>Arthropoda</taxon>
        <taxon>Chelicerata</taxon>
        <taxon>Arachnida</taxon>
        <taxon>Acari</taxon>
        <taxon>Acariformes</taxon>
        <taxon>Sarcoptiformes</taxon>
        <taxon>Astigmata</taxon>
        <taxon>Psoroptidia</taxon>
        <taxon>Sarcoptoidea</taxon>
        <taxon>Sarcoptidae</taxon>
        <taxon>Sarcoptinae</taxon>
        <taxon>Sarcoptes</taxon>
    </lineage>
</organism>
<dbReference type="EMBL" id="JXLN01013225">
    <property type="protein sequence ID" value="KPM09185.1"/>
    <property type="molecule type" value="Genomic_DNA"/>
</dbReference>
<dbReference type="VEuPathDB" id="VectorBase:SSCA008020"/>
<proteinExistence type="predicted"/>
<accession>A0A132AF48</accession>
<dbReference type="AlphaFoldDB" id="A0A132AF48"/>
<dbReference type="OrthoDB" id="10486753at2759"/>